<organism evidence="1 2">
    <name type="scientific">Pistacia integerrima</name>
    <dbReference type="NCBI Taxonomy" id="434235"/>
    <lineage>
        <taxon>Eukaryota</taxon>
        <taxon>Viridiplantae</taxon>
        <taxon>Streptophyta</taxon>
        <taxon>Embryophyta</taxon>
        <taxon>Tracheophyta</taxon>
        <taxon>Spermatophyta</taxon>
        <taxon>Magnoliopsida</taxon>
        <taxon>eudicotyledons</taxon>
        <taxon>Gunneridae</taxon>
        <taxon>Pentapetalae</taxon>
        <taxon>rosids</taxon>
        <taxon>malvids</taxon>
        <taxon>Sapindales</taxon>
        <taxon>Anacardiaceae</taxon>
        <taxon>Pistacia</taxon>
    </lineage>
</organism>
<protein>
    <submittedName>
        <fullName evidence="1">Uncharacterized protein</fullName>
    </submittedName>
</protein>
<comment type="caution">
    <text evidence="1">The sequence shown here is derived from an EMBL/GenBank/DDBJ whole genome shotgun (WGS) entry which is preliminary data.</text>
</comment>
<dbReference type="EMBL" id="CM047739">
    <property type="protein sequence ID" value="KAJ0043480.1"/>
    <property type="molecule type" value="Genomic_DNA"/>
</dbReference>
<dbReference type="Proteomes" id="UP001163603">
    <property type="component" value="Chromosome 4"/>
</dbReference>
<proteinExistence type="predicted"/>
<evidence type="ECO:0000313" key="1">
    <source>
        <dbReference type="EMBL" id="KAJ0043480.1"/>
    </source>
</evidence>
<evidence type="ECO:0000313" key="2">
    <source>
        <dbReference type="Proteomes" id="UP001163603"/>
    </source>
</evidence>
<sequence>MHQVFRRSWVLLFTCSSICRYYRRGTFDKLFPMAGALVDCLILKTKPSSHVEDLNFEQLLKSTFIGVLFSFVSVYSNVFLPGWRPSIAKCDEEKIE</sequence>
<name>A0ACC0Z085_9ROSI</name>
<keyword evidence="2" id="KW-1185">Reference proteome</keyword>
<reference evidence="2" key="1">
    <citation type="journal article" date="2023" name="G3 (Bethesda)">
        <title>Genome assembly and association tests identify interacting loci associated with vigor, precocity, and sex in interspecific pistachio rootstocks.</title>
        <authorList>
            <person name="Palmer W."/>
            <person name="Jacygrad E."/>
            <person name="Sagayaradj S."/>
            <person name="Cavanaugh K."/>
            <person name="Han R."/>
            <person name="Bertier L."/>
            <person name="Beede B."/>
            <person name="Kafkas S."/>
            <person name="Golino D."/>
            <person name="Preece J."/>
            <person name="Michelmore R."/>
        </authorList>
    </citation>
    <scope>NUCLEOTIDE SEQUENCE [LARGE SCALE GENOMIC DNA]</scope>
</reference>
<accession>A0ACC0Z085</accession>
<gene>
    <name evidence="1" type="ORF">Pint_17963</name>
</gene>